<dbReference type="PANTHER" id="PTHR42700:SF1">
    <property type="entry name" value="SULFATE ADENYLYLTRANSFERASE"/>
    <property type="match status" value="1"/>
</dbReference>
<dbReference type="InterPro" id="IPR050512">
    <property type="entry name" value="Sulf_AdTrans/APS_kinase"/>
</dbReference>
<sequence length="190" mass="21615">MTVKYEKEGEMHMSGGATVWFTGLSGAGKTTVCRLVEEKLASAGIPVERLDGDVVRQQLCADLGFSREDRFRNIERVAYVAKLLTRNRVIVLASFISPYRSMRDYVRREIAPFIEVYVKCSLEECIRRDGKGLYRKAINGEIAHFTGISDPYEEPEQPELVVDTERETEDASATKVVEYLVARGYIHEHF</sequence>
<accession>A0ABT8VBC3</accession>
<dbReference type="InterPro" id="IPR002891">
    <property type="entry name" value="APS"/>
</dbReference>
<evidence type="ECO:0000256" key="1">
    <source>
        <dbReference type="ARBA" id="ARBA00001823"/>
    </source>
</evidence>
<dbReference type="HAMAP" id="MF_00065">
    <property type="entry name" value="Adenylyl_sulf_kinase"/>
    <property type="match status" value="1"/>
</dbReference>
<keyword evidence="5 6" id="KW-0067">ATP-binding</keyword>
<evidence type="ECO:0000256" key="6">
    <source>
        <dbReference type="HAMAP-Rule" id="MF_00065"/>
    </source>
</evidence>
<feature type="binding site" evidence="6">
    <location>
        <begin position="23"/>
        <end position="30"/>
    </location>
    <ligand>
        <name>ATP</name>
        <dbReference type="ChEBI" id="CHEBI:30616"/>
    </ligand>
</feature>
<dbReference type="NCBIfam" id="NF003013">
    <property type="entry name" value="PRK03846.1"/>
    <property type="match status" value="1"/>
</dbReference>
<dbReference type="SUPFAM" id="SSF52540">
    <property type="entry name" value="P-loop containing nucleoside triphosphate hydrolases"/>
    <property type="match status" value="1"/>
</dbReference>
<comment type="similarity">
    <text evidence="6 7">Belongs to the APS kinase family.</text>
</comment>
<dbReference type="EMBL" id="JAUMKJ010000016">
    <property type="protein sequence ID" value="MDO3678276.1"/>
    <property type="molecule type" value="Genomic_DNA"/>
</dbReference>
<comment type="caution">
    <text evidence="9">The sequence shown here is derived from an EMBL/GenBank/DDBJ whole genome shotgun (WGS) entry which is preliminary data.</text>
</comment>
<evidence type="ECO:0000256" key="4">
    <source>
        <dbReference type="ARBA" id="ARBA00022741"/>
    </source>
</evidence>
<organism evidence="9 10">
    <name type="scientific">Paenibacillus ehimensis</name>
    <dbReference type="NCBI Taxonomy" id="79264"/>
    <lineage>
        <taxon>Bacteria</taxon>
        <taxon>Bacillati</taxon>
        <taxon>Bacillota</taxon>
        <taxon>Bacilli</taxon>
        <taxon>Bacillales</taxon>
        <taxon>Paenibacillaceae</taxon>
        <taxon>Paenibacillus</taxon>
    </lineage>
</organism>
<dbReference type="GO" id="GO:0004020">
    <property type="term" value="F:adenylylsulfate kinase activity"/>
    <property type="evidence" value="ECO:0007669"/>
    <property type="project" value="UniProtKB-EC"/>
</dbReference>
<dbReference type="Gene3D" id="3.40.50.300">
    <property type="entry name" value="P-loop containing nucleotide triphosphate hydrolases"/>
    <property type="match status" value="1"/>
</dbReference>
<dbReference type="Pfam" id="PF01583">
    <property type="entry name" value="APS_kinase"/>
    <property type="match status" value="1"/>
</dbReference>
<keyword evidence="10" id="KW-1185">Reference proteome</keyword>
<proteinExistence type="inferred from homology"/>
<feature type="active site" description="Phosphoserine intermediate" evidence="6">
    <location>
        <position position="97"/>
    </location>
</feature>
<evidence type="ECO:0000256" key="3">
    <source>
        <dbReference type="ARBA" id="ARBA00022679"/>
    </source>
</evidence>
<comment type="catalytic activity">
    <reaction evidence="1 6 7">
        <text>adenosine 5'-phosphosulfate + ATP = 3'-phosphoadenylyl sulfate + ADP + H(+)</text>
        <dbReference type="Rhea" id="RHEA:24152"/>
        <dbReference type="ChEBI" id="CHEBI:15378"/>
        <dbReference type="ChEBI" id="CHEBI:30616"/>
        <dbReference type="ChEBI" id="CHEBI:58243"/>
        <dbReference type="ChEBI" id="CHEBI:58339"/>
        <dbReference type="ChEBI" id="CHEBI:456216"/>
        <dbReference type="EC" id="2.7.1.25"/>
    </reaction>
</comment>
<dbReference type="Proteomes" id="UP001168883">
    <property type="component" value="Unassembled WGS sequence"/>
</dbReference>
<comment type="pathway">
    <text evidence="6 7">Sulfur metabolism; hydrogen sulfide biosynthesis; sulfite from sulfate: step 2/3.</text>
</comment>
<protein>
    <recommendedName>
        <fullName evidence="2 6">Adenylyl-sulfate kinase</fullName>
        <ecNumber evidence="2 6">2.7.1.25</ecNumber>
    </recommendedName>
    <alternativeName>
        <fullName evidence="6">APS kinase</fullName>
    </alternativeName>
    <alternativeName>
        <fullName evidence="6">ATP adenosine-5'-phosphosulfate 3'-phosphotransferase</fullName>
    </alternativeName>
    <alternativeName>
        <fullName evidence="6">Adenosine-5'-phosphosulfate kinase</fullName>
    </alternativeName>
</protein>
<dbReference type="CDD" id="cd02027">
    <property type="entry name" value="APSK"/>
    <property type="match status" value="1"/>
</dbReference>
<evidence type="ECO:0000313" key="10">
    <source>
        <dbReference type="Proteomes" id="UP001168883"/>
    </source>
</evidence>
<keyword evidence="3 6" id="KW-0808">Transferase</keyword>
<dbReference type="PANTHER" id="PTHR42700">
    <property type="entry name" value="SULFATE ADENYLYLTRANSFERASE"/>
    <property type="match status" value="1"/>
</dbReference>
<keyword evidence="6 7" id="KW-0418">Kinase</keyword>
<dbReference type="NCBIfam" id="TIGR00455">
    <property type="entry name" value="apsK"/>
    <property type="match status" value="1"/>
</dbReference>
<dbReference type="InterPro" id="IPR027417">
    <property type="entry name" value="P-loop_NTPase"/>
</dbReference>
<evidence type="ECO:0000313" key="9">
    <source>
        <dbReference type="EMBL" id="MDO3678276.1"/>
    </source>
</evidence>
<feature type="domain" description="APS kinase" evidence="8">
    <location>
        <begin position="16"/>
        <end position="163"/>
    </location>
</feature>
<reference evidence="9" key="1">
    <citation type="submission" date="2023-07" db="EMBL/GenBank/DDBJ databases">
        <authorList>
            <person name="Aktuganov G."/>
            <person name="Boyko T."/>
            <person name="Delegan Y."/>
            <person name="Galimzianova N."/>
            <person name="Gilvanova E."/>
            <person name="Korobov V."/>
            <person name="Kuzmina L."/>
            <person name="Melentiev A."/>
            <person name="Milman P."/>
            <person name="Ryabova A."/>
            <person name="Stupak E."/>
            <person name="Yasakov T."/>
            <person name="Zharikova N."/>
            <person name="Zhurenko E."/>
        </authorList>
    </citation>
    <scope>NUCLEOTIDE SEQUENCE</scope>
    <source>
        <strain evidence="9">IB-739</strain>
    </source>
</reference>
<evidence type="ECO:0000256" key="5">
    <source>
        <dbReference type="ARBA" id="ARBA00022840"/>
    </source>
</evidence>
<keyword evidence="6" id="KW-0597">Phosphoprotein</keyword>
<gene>
    <name evidence="6 9" type="primary">cysC</name>
    <name evidence="9" type="ORF">Q3C12_14795</name>
</gene>
<evidence type="ECO:0000256" key="2">
    <source>
        <dbReference type="ARBA" id="ARBA00012121"/>
    </source>
</evidence>
<comment type="function">
    <text evidence="6 7">Catalyzes the synthesis of activated sulfate.</text>
</comment>
<keyword evidence="4 6" id="KW-0547">Nucleotide-binding</keyword>
<evidence type="ECO:0000256" key="7">
    <source>
        <dbReference type="RuleBase" id="RU004347"/>
    </source>
</evidence>
<evidence type="ECO:0000259" key="8">
    <source>
        <dbReference type="Pfam" id="PF01583"/>
    </source>
</evidence>
<name>A0ABT8VBC3_9BACL</name>
<dbReference type="RefSeq" id="WP_302878855.1">
    <property type="nucleotide sequence ID" value="NZ_JAUMKJ010000016.1"/>
</dbReference>
<dbReference type="InterPro" id="IPR059117">
    <property type="entry name" value="APS_kinase_dom"/>
</dbReference>
<dbReference type="EC" id="2.7.1.25" evidence="2 6"/>